<reference evidence="6" key="1">
    <citation type="submission" date="2017-02" db="UniProtKB">
        <authorList>
            <consortium name="WormBaseParasite"/>
        </authorList>
    </citation>
    <scope>IDENTIFICATION</scope>
</reference>
<evidence type="ECO:0000256" key="1">
    <source>
        <dbReference type="ARBA" id="ARBA00022460"/>
    </source>
</evidence>
<evidence type="ECO:0000313" key="6">
    <source>
        <dbReference type="WBParaSite" id="EVEC_0001344401-mRNA-1"/>
    </source>
</evidence>
<gene>
    <name evidence="4" type="ORF">EVEC_LOCUS12583</name>
</gene>
<keyword evidence="1" id="KW-0193">Cuticle</keyword>
<proteinExistence type="predicted"/>
<protein>
    <submittedName>
        <fullName evidence="6">ZP domain-containing protein</fullName>
    </submittedName>
</protein>
<accession>A0A0N4VQY7</accession>
<evidence type="ECO:0000313" key="4">
    <source>
        <dbReference type="EMBL" id="VDD97832.1"/>
    </source>
</evidence>
<dbReference type="InterPro" id="IPR056953">
    <property type="entry name" value="CUT_N"/>
</dbReference>
<reference evidence="4 5" key="2">
    <citation type="submission" date="2018-10" db="EMBL/GenBank/DDBJ databases">
        <authorList>
            <consortium name="Pathogen Informatics"/>
        </authorList>
    </citation>
    <scope>NUCLEOTIDE SEQUENCE [LARGE SCALE GENOMIC DNA]</scope>
</reference>
<evidence type="ECO:0000259" key="3">
    <source>
        <dbReference type="PROSITE" id="PS51034"/>
    </source>
</evidence>
<dbReference type="InterPro" id="IPR051962">
    <property type="entry name" value="Cuticlin"/>
</dbReference>
<sequence length="79" mass="8907">MIHFAIIGLGEPRVECLSDSIRVNFDTENEFEGHVYVKGHYGHRECRVDATLITKVNLTIPFASCGMRRQRTVGKLSSV</sequence>
<dbReference type="WBParaSite" id="EVEC_0001344401-mRNA-1">
    <property type="protein sequence ID" value="EVEC_0001344401-mRNA-1"/>
    <property type="gene ID" value="EVEC_0001344401"/>
</dbReference>
<dbReference type="PANTHER" id="PTHR22907:SF34">
    <property type="entry name" value="ZP DOMAIN-CONTAINING PROTEIN"/>
    <property type="match status" value="1"/>
</dbReference>
<keyword evidence="2" id="KW-0732">Signal</keyword>
<dbReference type="AlphaFoldDB" id="A0A0N4VQY7"/>
<dbReference type="GO" id="GO:0042302">
    <property type="term" value="F:structural constituent of cuticle"/>
    <property type="evidence" value="ECO:0007669"/>
    <property type="project" value="UniProtKB-KW"/>
</dbReference>
<dbReference type="PROSITE" id="PS51034">
    <property type="entry name" value="ZP_2"/>
    <property type="match status" value="1"/>
</dbReference>
<organism evidence="6">
    <name type="scientific">Enterobius vermicularis</name>
    <name type="common">Human pinworm</name>
    <dbReference type="NCBI Taxonomy" id="51028"/>
    <lineage>
        <taxon>Eukaryota</taxon>
        <taxon>Metazoa</taxon>
        <taxon>Ecdysozoa</taxon>
        <taxon>Nematoda</taxon>
        <taxon>Chromadorea</taxon>
        <taxon>Rhabditida</taxon>
        <taxon>Spirurina</taxon>
        <taxon>Oxyuridomorpha</taxon>
        <taxon>Oxyuroidea</taxon>
        <taxon>Oxyuridae</taxon>
        <taxon>Enterobius</taxon>
    </lineage>
</organism>
<dbReference type="PANTHER" id="PTHR22907">
    <property type="entry name" value="GH04558P"/>
    <property type="match status" value="1"/>
</dbReference>
<evidence type="ECO:0000256" key="2">
    <source>
        <dbReference type="ARBA" id="ARBA00022729"/>
    </source>
</evidence>
<dbReference type="EMBL" id="UXUI01015339">
    <property type="protein sequence ID" value="VDD97832.1"/>
    <property type="molecule type" value="Genomic_DNA"/>
</dbReference>
<name>A0A0N4VQY7_ENTVE</name>
<feature type="domain" description="ZP" evidence="3">
    <location>
        <begin position="15"/>
        <end position="79"/>
    </location>
</feature>
<dbReference type="OrthoDB" id="5847989at2759"/>
<keyword evidence="5" id="KW-1185">Reference proteome</keyword>
<dbReference type="InterPro" id="IPR001507">
    <property type="entry name" value="ZP_dom"/>
</dbReference>
<dbReference type="Pfam" id="PF25057">
    <property type="entry name" value="CUT_N"/>
    <property type="match status" value="1"/>
</dbReference>
<dbReference type="Proteomes" id="UP000274131">
    <property type="component" value="Unassembled WGS sequence"/>
</dbReference>
<evidence type="ECO:0000313" key="5">
    <source>
        <dbReference type="Proteomes" id="UP000274131"/>
    </source>
</evidence>